<feature type="compositionally biased region" description="Low complexity" evidence="1">
    <location>
        <begin position="26"/>
        <end position="49"/>
    </location>
</feature>
<feature type="chain" id="PRO_5017942830" description="Lipoprotein" evidence="2">
    <location>
        <begin position="24"/>
        <end position="266"/>
    </location>
</feature>
<dbReference type="Proteomes" id="UP000266906">
    <property type="component" value="Unassembled WGS sequence"/>
</dbReference>
<keyword evidence="2" id="KW-0732">Signal</keyword>
<name>A0A3N4S635_9ACTN</name>
<feature type="signal peptide" evidence="2">
    <location>
        <begin position="1"/>
        <end position="23"/>
    </location>
</feature>
<sequence>MAAPARWAAALLAAVLLAGTATACTGSGTAADPASPSSPTPSTGEPSPTDRSPHGVLLSAQLALHDARRAEYTAVLGGEDAKGALFWAPKTVLKYQAEGVGRTLVVLDTSAYLGGDPGTAARLGGPHWQKFSDGRIPYGGLIDRLSPVVAVAAAAAADEPRLIGEEKLLDTTVEHYRVTVSAARYAAAQNQLDQGRRQALEAALGPGDVVLDLWLDDHDQLVRLRRAAAEVDTVEYTEFGSSAISVQAPAEADTAPGTGASPPPLP</sequence>
<dbReference type="EMBL" id="RKQG01000001">
    <property type="protein sequence ID" value="RPE34210.1"/>
    <property type="molecule type" value="Genomic_DNA"/>
</dbReference>
<proteinExistence type="predicted"/>
<evidence type="ECO:0000313" key="4">
    <source>
        <dbReference type="Proteomes" id="UP000266906"/>
    </source>
</evidence>
<feature type="region of interest" description="Disordered" evidence="1">
    <location>
        <begin position="245"/>
        <end position="266"/>
    </location>
</feature>
<keyword evidence="4" id="KW-1185">Reference proteome</keyword>
<dbReference type="PROSITE" id="PS51257">
    <property type="entry name" value="PROKAR_LIPOPROTEIN"/>
    <property type="match status" value="1"/>
</dbReference>
<reference evidence="3 4" key="1">
    <citation type="submission" date="2018-11" db="EMBL/GenBank/DDBJ databases">
        <title>Sequencing the genomes of 1000 actinobacteria strains.</title>
        <authorList>
            <person name="Klenk H.-P."/>
        </authorList>
    </citation>
    <scope>NUCLEOTIDE SEQUENCE [LARGE SCALE GENOMIC DNA]</scope>
    <source>
        <strain evidence="3 4">DSM 44781</strain>
    </source>
</reference>
<protein>
    <recommendedName>
        <fullName evidence="5">Lipoprotein</fullName>
    </recommendedName>
</protein>
<comment type="caution">
    <text evidence="3">The sequence shown here is derived from an EMBL/GenBank/DDBJ whole genome shotgun (WGS) entry which is preliminary data.</text>
</comment>
<evidence type="ECO:0000313" key="3">
    <source>
        <dbReference type="EMBL" id="RPE34210.1"/>
    </source>
</evidence>
<dbReference type="Gene3D" id="2.50.20.20">
    <property type="match status" value="1"/>
</dbReference>
<dbReference type="AlphaFoldDB" id="A0A3N4S635"/>
<evidence type="ECO:0000256" key="2">
    <source>
        <dbReference type="SAM" id="SignalP"/>
    </source>
</evidence>
<organism evidence="3 4">
    <name type="scientific">Kitasatospora cineracea</name>
    <dbReference type="NCBI Taxonomy" id="88074"/>
    <lineage>
        <taxon>Bacteria</taxon>
        <taxon>Bacillati</taxon>
        <taxon>Actinomycetota</taxon>
        <taxon>Actinomycetes</taxon>
        <taxon>Kitasatosporales</taxon>
        <taxon>Streptomycetaceae</taxon>
        <taxon>Kitasatospora</taxon>
    </lineage>
</organism>
<evidence type="ECO:0000256" key="1">
    <source>
        <dbReference type="SAM" id="MobiDB-lite"/>
    </source>
</evidence>
<gene>
    <name evidence="3" type="ORF">EDD38_2525</name>
</gene>
<feature type="region of interest" description="Disordered" evidence="1">
    <location>
        <begin position="26"/>
        <end position="54"/>
    </location>
</feature>
<accession>A0A3N4S635</accession>
<dbReference type="RefSeq" id="WP_123818179.1">
    <property type="nucleotide sequence ID" value="NZ_RKQG01000001.1"/>
</dbReference>
<evidence type="ECO:0008006" key="5">
    <source>
        <dbReference type="Google" id="ProtNLM"/>
    </source>
</evidence>